<evidence type="ECO:0000313" key="1">
    <source>
        <dbReference type="Proteomes" id="UP000035680"/>
    </source>
</evidence>
<name>A0A0K0F053_STRVS</name>
<evidence type="ECO:0000313" key="2">
    <source>
        <dbReference type="WBParaSite" id="SVE_0216500.1"/>
    </source>
</evidence>
<dbReference type="AlphaFoldDB" id="A0A0K0F053"/>
<proteinExistence type="predicted"/>
<protein>
    <submittedName>
        <fullName evidence="2">Uncharacterized protein</fullName>
    </submittedName>
</protein>
<accession>A0A0K0F053</accession>
<keyword evidence="1" id="KW-1185">Reference proteome</keyword>
<dbReference type="WBParaSite" id="SVE_0216500.1">
    <property type="protein sequence ID" value="SVE_0216500.1"/>
    <property type="gene ID" value="SVE_0216500"/>
</dbReference>
<dbReference type="Proteomes" id="UP000035680">
    <property type="component" value="Unassembled WGS sequence"/>
</dbReference>
<sequence>MVDIEEPVGNGSKKSKKTFKEIMLKQNNEIMMMLIGINLVIQEMNERKRPESGQLIRKKVYHVLDEEHTILYDLEDTYIGNLVLQAHNKYYGGNELQRIENRKLQKFLNDSGIIKGAIGYMNDVGKFCNFVADILIPQEYLLKF</sequence>
<reference evidence="2" key="2">
    <citation type="submission" date="2015-08" db="UniProtKB">
        <authorList>
            <consortium name="WormBaseParasite"/>
        </authorList>
    </citation>
    <scope>IDENTIFICATION</scope>
</reference>
<reference evidence="1" key="1">
    <citation type="submission" date="2014-07" db="EMBL/GenBank/DDBJ databases">
        <authorList>
            <person name="Martin A.A"/>
            <person name="De Silva N."/>
        </authorList>
    </citation>
    <scope>NUCLEOTIDE SEQUENCE</scope>
</reference>
<organism evidence="1 2">
    <name type="scientific">Strongyloides venezuelensis</name>
    <name type="common">Threadworm</name>
    <dbReference type="NCBI Taxonomy" id="75913"/>
    <lineage>
        <taxon>Eukaryota</taxon>
        <taxon>Metazoa</taxon>
        <taxon>Ecdysozoa</taxon>
        <taxon>Nematoda</taxon>
        <taxon>Chromadorea</taxon>
        <taxon>Rhabditida</taxon>
        <taxon>Tylenchina</taxon>
        <taxon>Panagrolaimomorpha</taxon>
        <taxon>Strongyloidoidea</taxon>
        <taxon>Strongyloididae</taxon>
        <taxon>Strongyloides</taxon>
    </lineage>
</organism>